<accession>A0A812N263</accession>
<keyword evidence="2" id="KW-0812">Transmembrane</keyword>
<reference evidence="3" key="1">
    <citation type="submission" date="2021-02" db="EMBL/GenBank/DDBJ databases">
        <authorList>
            <person name="Dougan E. K."/>
            <person name="Rhodes N."/>
            <person name="Thang M."/>
            <person name="Chan C."/>
        </authorList>
    </citation>
    <scope>NUCLEOTIDE SEQUENCE</scope>
</reference>
<keyword evidence="2" id="KW-0472">Membrane</keyword>
<evidence type="ECO:0000256" key="1">
    <source>
        <dbReference type="SAM" id="MobiDB-lite"/>
    </source>
</evidence>
<proteinExistence type="predicted"/>
<dbReference type="EMBL" id="CAJNDS010001646">
    <property type="protein sequence ID" value="CAE7269730.1"/>
    <property type="molecule type" value="Genomic_DNA"/>
</dbReference>
<organism evidence="3 4">
    <name type="scientific">Symbiodinium natans</name>
    <dbReference type="NCBI Taxonomy" id="878477"/>
    <lineage>
        <taxon>Eukaryota</taxon>
        <taxon>Sar</taxon>
        <taxon>Alveolata</taxon>
        <taxon>Dinophyceae</taxon>
        <taxon>Suessiales</taxon>
        <taxon>Symbiodiniaceae</taxon>
        <taxon>Symbiodinium</taxon>
    </lineage>
</organism>
<evidence type="ECO:0000313" key="4">
    <source>
        <dbReference type="Proteomes" id="UP000604046"/>
    </source>
</evidence>
<dbReference type="AlphaFoldDB" id="A0A812N263"/>
<gene>
    <name evidence="3" type="ORF">SNAT2548_LOCUS14312</name>
</gene>
<evidence type="ECO:0000313" key="3">
    <source>
        <dbReference type="EMBL" id="CAE7269730.1"/>
    </source>
</evidence>
<dbReference type="OrthoDB" id="429360at2759"/>
<sequence length="749" mass="84218">MAASAEAEVPEATRAKPYKVSYFACCNCCCSTLVEFSFAVALAVASLGVVAMLVALIVFNHLEWTTRLLVFVDTFWKVGFYIFGFIGVLTVISAFVHDHDVDMIQRFWQFQYSIVDIKSWQPRGFILQPLGLYFLGAFLFVTQVLLKEQILCGEEVMKSESDARRCFFLEQVDWQVAASLDHLHRGTAPNASSLATPWGASSSCLLSRECKLNAAGIKYEVRFTTTWMKYWNSLWGQWIRRAPPSECFMADETLPALALNLPKKDFSPVTLMNSTKKPENIRFAPAFLGADGPPWNRSLYFAKDYRTACHYECYEWGEGSAVENLLELGMVIGGGLTIVLVANAVGNYVGNNFITHDTFPDELIHVLLRDVRVLFRARWRLLDSLTCRTRGPYPQSETQRRAFVLFTKLAWKGLFLNILKLVAYFICGTSIYRRLAVRYTGTLSDRGLLRCILYLSIFNSGLRSIFCFTQKCWREGEDDGFYAPMARVDADTPKTNARAVVMQGGGEAPGAPPGDLQAAGMGLESGSMASYDLYEWLKVPSHQVARLLFDYIRRIGKEELANSEDLCVQAARKIPMEGEDFGFCVAFGAKGTIKKTEHGAEWRGTRVMVEFDEALQWDDKLLKKMQGAYRAEEGPTPKMKSGQEGTQQAPLNSRPLGPVAVDPADLIQNHDEPKADEEDIFAYLGLAYSAEVKSYLTREHFLAWLAHDDERESQDDDACPFLEYDEEGDLHLFCGTRAGYRQARTDPAS</sequence>
<feature type="transmembrane region" description="Helical" evidence="2">
    <location>
        <begin position="38"/>
        <end position="58"/>
    </location>
</feature>
<keyword evidence="4" id="KW-1185">Reference proteome</keyword>
<feature type="region of interest" description="Disordered" evidence="1">
    <location>
        <begin position="632"/>
        <end position="654"/>
    </location>
</feature>
<dbReference type="Proteomes" id="UP000604046">
    <property type="component" value="Unassembled WGS sequence"/>
</dbReference>
<feature type="transmembrane region" description="Helical" evidence="2">
    <location>
        <begin position="78"/>
        <end position="96"/>
    </location>
</feature>
<evidence type="ECO:0000256" key="2">
    <source>
        <dbReference type="SAM" id="Phobius"/>
    </source>
</evidence>
<protein>
    <submittedName>
        <fullName evidence="3">Uncharacterized protein</fullName>
    </submittedName>
</protein>
<feature type="transmembrane region" description="Helical" evidence="2">
    <location>
        <begin position="125"/>
        <end position="146"/>
    </location>
</feature>
<comment type="caution">
    <text evidence="3">The sequence shown here is derived from an EMBL/GenBank/DDBJ whole genome shotgun (WGS) entry which is preliminary data.</text>
</comment>
<name>A0A812N263_9DINO</name>
<keyword evidence="2" id="KW-1133">Transmembrane helix</keyword>